<evidence type="ECO:0000259" key="6">
    <source>
        <dbReference type="PROSITE" id="PS50850"/>
    </source>
</evidence>
<feature type="transmembrane region" description="Helical" evidence="5">
    <location>
        <begin position="393"/>
        <end position="412"/>
    </location>
</feature>
<keyword evidence="4 5" id="KW-0472">Membrane</keyword>
<comment type="subcellular location">
    <subcellularLocation>
        <location evidence="1">Membrane</location>
        <topology evidence="1">Multi-pass membrane protein</topology>
    </subcellularLocation>
</comment>
<dbReference type="GO" id="GO:0016020">
    <property type="term" value="C:membrane"/>
    <property type="evidence" value="ECO:0007669"/>
    <property type="project" value="UniProtKB-SubCell"/>
</dbReference>
<protein>
    <submittedName>
        <fullName evidence="7">Putative organic cation transporter-like protein</fullName>
    </submittedName>
</protein>
<dbReference type="Pfam" id="PF07690">
    <property type="entry name" value="MFS_1"/>
    <property type="match status" value="1"/>
</dbReference>
<feature type="transmembrane region" description="Helical" evidence="5">
    <location>
        <begin position="335"/>
        <end position="353"/>
    </location>
</feature>
<reference evidence="7" key="1">
    <citation type="journal article" date="2015" name="Sci. Rep.">
        <title>Tissue- and time-dependent transcription in Ixodes ricinus salivary glands and midguts when blood feeding on the vertebrate host.</title>
        <authorList>
            <person name="Kotsyfakis M."/>
            <person name="Schwarz A."/>
            <person name="Erhart J."/>
            <person name="Ribeiro J.M."/>
        </authorList>
    </citation>
    <scope>NUCLEOTIDE SEQUENCE</scope>
    <source>
        <tissue evidence="7">Salivary gland and midgut</tissue>
    </source>
</reference>
<evidence type="ECO:0000256" key="4">
    <source>
        <dbReference type="ARBA" id="ARBA00023136"/>
    </source>
</evidence>
<dbReference type="PROSITE" id="PS50850">
    <property type="entry name" value="MFS"/>
    <property type="match status" value="1"/>
</dbReference>
<name>V5GX24_IXORI</name>
<keyword evidence="2 5" id="KW-0812">Transmembrane</keyword>
<dbReference type="SUPFAM" id="SSF103473">
    <property type="entry name" value="MFS general substrate transporter"/>
    <property type="match status" value="1"/>
</dbReference>
<evidence type="ECO:0000256" key="1">
    <source>
        <dbReference type="ARBA" id="ARBA00004141"/>
    </source>
</evidence>
<keyword evidence="3 5" id="KW-1133">Transmembrane helix</keyword>
<feature type="domain" description="Major facilitator superfamily (MFS) profile" evidence="6">
    <location>
        <begin position="57"/>
        <end position="506"/>
    </location>
</feature>
<organism evidence="7">
    <name type="scientific">Ixodes ricinus</name>
    <name type="common">Common tick</name>
    <name type="synonym">Acarus ricinus</name>
    <dbReference type="NCBI Taxonomy" id="34613"/>
    <lineage>
        <taxon>Eukaryota</taxon>
        <taxon>Metazoa</taxon>
        <taxon>Ecdysozoa</taxon>
        <taxon>Arthropoda</taxon>
        <taxon>Chelicerata</taxon>
        <taxon>Arachnida</taxon>
        <taxon>Acari</taxon>
        <taxon>Parasitiformes</taxon>
        <taxon>Ixodida</taxon>
        <taxon>Ixodoidea</taxon>
        <taxon>Ixodidae</taxon>
        <taxon>Ixodinae</taxon>
        <taxon>Ixodes</taxon>
    </lineage>
</organism>
<evidence type="ECO:0000256" key="3">
    <source>
        <dbReference type="ARBA" id="ARBA00022989"/>
    </source>
</evidence>
<feature type="transmembrane region" description="Helical" evidence="5">
    <location>
        <begin position="481"/>
        <end position="501"/>
    </location>
</feature>
<feature type="transmembrane region" description="Helical" evidence="5">
    <location>
        <begin position="237"/>
        <end position="258"/>
    </location>
</feature>
<dbReference type="InterPro" id="IPR011701">
    <property type="entry name" value="MFS"/>
</dbReference>
<accession>V5GX24</accession>
<feature type="transmembrane region" description="Helical" evidence="5">
    <location>
        <begin position="187"/>
        <end position="205"/>
    </location>
</feature>
<feature type="transmembrane region" description="Helical" evidence="5">
    <location>
        <begin position="454"/>
        <end position="475"/>
    </location>
</feature>
<feature type="transmembrane region" description="Helical" evidence="5">
    <location>
        <begin position="212"/>
        <end position="231"/>
    </location>
</feature>
<evidence type="ECO:0000256" key="2">
    <source>
        <dbReference type="ARBA" id="ARBA00022692"/>
    </source>
</evidence>
<dbReference type="InterPro" id="IPR020846">
    <property type="entry name" value="MFS_dom"/>
</dbReference>
<feature type="transmembrane region" description="Helical" evidence="5">
    <location>
        <begin position="20"/>
        <end position="45"/>
    </location>
</feature>
<feature type="transmembrane region" description="Helical" evidence="5">
    <location>
        <begin position="418"/>
        <end position="442"/>
    </location>
</feature>
<evidence type="ECO:0000256" key="5">
    <source>
        <dbReference type="SAM" id="Phobius"/>
    </source>
</evidence>
<evidence type="ECO:0000313" key="7">
    <source>
        <dbReference type="EMBL" id="JAB74940.1"/>
    </source>
</evidence>
<feature type="transmembrane region" description="Helical" evidence="5">
    <location>
        <begin position="125"/>
        <end position="146"/>
    </location>
</feature>
<dbReference type="GO" id="GO:0022857">
    <property type="term" value="F:transmembrane transporter activity"/>
    <property type="evidence" value="ECO:0007669"/>
    <property type="project" value="InterPro"/>
</dbReference>
<dbReference type="EMBL" id="GANP01009528">
    <property type="protein sequence ID" value="JAB74940.1"/>
    <property type="molecule type" value="mRNA"/>
</dbReference>
<feature type="transmembrane region" description="Helical" evidence="5">
    <location>
        <begin position="365"/>
        <end position="386"/>
    </location>
</feature>
<feature type="transmembrane region" description="Helical" evidence="5">
    <location>
        <begin position="158"/>
        <end position="181"/>
    </location>
</feature>
<dbReference type="Gene3D" id="1.20.1250.20">
    <property type="entry name" value="MFS general substrate transporter like domains"/>
    <property type="match status" value="1"/>
</dbReference>
<dbReference type="PANTHER" id="PTHR24064">
    <property type="entry name" value="SOLUTE CARRIER FAMILY 22 MEMBER"/>
    <property type="match status" value="1"/>
</dbReference>
<dbReference type="AlphaFoldDB" id="V5GX24"/>
<sequence length="586" mass="65797">MNFERVLREIGGFGFFNKTIMVGTLMLGTWHTTMCYFFHLFILIAPPSQWCFLNDTSSTFVDMSSLPRGKCMMMVSSPDGGYSNVTFLNEDRVTCQTGWKYDNEEYFTTLTMENQWLCGDSRKMYAVHTAFWAGSMTGYLLSGFLADRIGRKKTILMLVAVGVTGNFLGIFLTDFITYAVLRFLAGIGAYTVCTTVFVVVVEYTVSDRRTLISFIWAMSWTIMAAVLPWYGYLLQSWRMLVATNIGVDVLLVIALWWVPESSSWLLAVNRTKEALTILQRIARSNGIEMSQEHLEKLLQLGPTPGTELGPPTKRKNMSFTESTLVILKSPRIRKITILIYLSWFVVTLCYNASTLQLGRLGLNLYSTYSIAIAFEFPVNVICILSLDRLGRRWPNVTFMFFAGAACLLMGFLRTESEVWTLVMAVVAIVMYAGTYNITYQLATEIFPTVIRGRIVLLQRLLGDIGGLMGAQVASLAEYDTYAPFLVMGGLSMIATVMLFLLPDTMNQALPQSIEEGENFALDQTLCFCPLFPSGQLESKKQKTLPITEQAADNNAFVIDEPVSAISFERRRSDFNVPPSSSRFGDC</sequence>
<dbReference type="InterPro" id="IPR036259">
    <property type="entry name" value="MFS_trans_sf"/>
</dbReference>
<proteinExistence type="evidence at transcript level"/>